<keyword evidence="2" id="KW-1185">Reference proteome</keyword>
<organism evidence="1 2">
    <name type="scientific">Brassica cretica</name>
    <name type="common">Mustard</name>
    <dbReference type="NCBI Taxonomy" id="69181"/>
    <lineage>
        <taxon>Eukaryota</taxon>
        <taxon>Viridiplantae</taxon>
        <taxon>Streptophyta</taxon>
        <taxon>Embryophyta</taxon>
        <taxon>Tracheophyta</taxon>
        <taxon>Spermatophyta</taxon>
        <taxon>Magnoliopsida</taxon>
        <taxon>eudicotyledons</taxon>
        <taxon>Gunneridae</taxon>
        <taxon>Pentapetalae</taxon>
        <taxon>rosids</taxon>
        <taxon>malvids</taxon>
        <taxon>Brassicales</taxon>
        <taxon>Brassicaceae</taxon>
        <taxon>Brassiceae</taxon>
        <taxon>Brassica</taxon>
    </lineage>
</organism>
<comment type="caution">
    <text evidence="1">The sequence shown here is derived from an EMBL/GenBank/DDBJ whole genome shotgun (WGS) entry which is preliminary data.</text>
</comment>
<accession>A0ABQ7BQE6</accession>
<name>A0ABQ7BQE6_BRACR</name>
<sequence>MWFIKKSKVPSRECLLPSIRPSCPSATSLANIVLLCTWTRCPCSTTGMEKTQTREGRVLDMANQKEDGLVPFGHFETLK</sequence>
<evidence type="ECO:0000313" key="2">
    <source>
        <dbReference type="Proteomes" id="UP000266723"/>
    </source>
</evidence>
<proteinExistence type="predicted"/>
<reference evidence="1 2" key="1">
    <citation type="journal article" date="2020" name="BMC Genomics">
        <title>Intraspecific diversification of the crop wild relative Brassica cretica Lam. using demographic model selection.</title>
        <authorList>
            <person name="Kioukis A."/>
            <person name="Michalopoulou V.A."/>
            <person name="Briers L."/>
            <person name="Pirintsos S."/>
            <person name="Studholme D.J."/>
            <person name="Pavlidis P."/>
            <person name="Sarris P.F."/>
        </authorList>
    </citation>
    <scope>NUCLEOTIDE SEQUENCE [LARGE SCALE GENOMIC DNA]</scope>
    <source>
        <strain evidence="2">cv. PFS-1207/04</strain>
    </source>
</reference>
<dbReference type="EMBL" id="QGKV02001507">
    <property type="protein sequence ID" value="KAF3534371.1"/>
    <property type="molecule type" value="Genomic_DNA"/>
</dbReference>
<dbReference type="Proteomes" id="UP000266723">
    <property type="component" value="Unassembled WGS sequence"/>
</dbReference>
<evidence type="ECO:0000313" key="1">
    <source>
        <dbReference type="EMBL" id="KAF3534371.1"/>
    </source>
</evidence>
<protein>
    <submittedName>
        <fullName evidence="1">Uncharacterized protein</fullName>
    </submittedName>
</protein>
<gene>
    <name evidence="1" type="ORF">DY000_02043709</name>
</gene>